<dbReference type="PANTHER" id="PTHR37292:SF2">
    <property type="entry name" value="DUF262 DOMAIN-CONTAINING PROTEIN"/>
    <property type="match status" value="1"/>
</dbReference>
<dbReference type="InterPro" id="IPR004919">
    <property type="entry name" value="GmrSD_N"/>
</dbReference>
<evidence type="ECO:0000259" key="1">
    <source>
        <dbReference type="Pfam" id="PF03235"/>
    </source>
</evidence>
<evidence type="ECO:0000313" key="3">
    <source>
        <dbReference type="Proteomes" id="UP000294225"/>
    </source>
</evidence>
<comment type="caution">
    <text evidence="2">The sequence shown here is derived from an EMBL/GenBank/DDBJ whole genome shotgun (WGS) entry which is preliminary data.</text>
</comment>
<dbReference type="PANTHER" id="PTHR37292">
    <property type="entry name" value="VNG6097C"/>
    <property type="match status" value="1"/>
</dbReference>
<organism evidence="2 3">
    <name type="scientific">Kribbella speibonae</name>
    <dbReference type="NCBI Taxonomy" id="1572660"/>
    <lineage>
        <taxon>Bacteria</taxon>
        <taxon>Bacillati</taxon>
        <taxon>Actinomycetota</taxon>
        <taxon>Actinomycetes</taxon>
        <taxon>Propionibacteriales</taxon>
        <taxon>Kribbellaceae</taxon>
        <taxon>Kribbella</taxon>
    </lineage>
</organism>
<dbReference type="Pfam" id="PF03235">
    <property type="entry name" value="GmrSD_N"/>
    <property type="match status" value="1"/>
</dbReference>
<dbReference type="AlphaFoldDB" id="A0A4R0IN97"/>
<dbReference type="Proteomes" id="UP000294225">
    <property type="component" value="Unassembled WGS sequence"/>
</dbReference>
<dbReference type="EMBL" id="SJKC01000005">
    <property type="protein sequence ID" value="TCC32826.1"/>
    <property type="molecule type" value="Genomic_DNA"/>
</dbReference>
<feature type="domain" description="GmrSD restriction endonucleases N-terminal" evidence="1">
    <location>
        <begin position="24"/>
        <end position="216"/>
    </location>
</feature>
<gene>
    <name evidence="2" type="ORF">E0H92_32145</name>
</gene>
<reference evidence="2 3" key="1">
    <citation type="submission" date="2019-02" db="EMBL/GenBank/DDBJ databases">
        <title>Kribbella capetownensis sp. nov. and Kribbella speibonae sp. nov., isolated from soil.</title>
        <authorList>
            <person name="Curtis S.M."/>
            <person name="Norton I."/>
            <person name="Everest G.J."/>
            <person name="Meyers P.R."/>
        </authorList>
    </citation>
    <scope>NUCLEOTIDE SEQUENCE [LARGE SCALE GENOMIC DNA]</scope>
    <source>
        <strain evidence="2 3">YM55</strain>
    </source>
</reference>
<protein>
    <submittedName>
        <fullName evidence="2">DUF262 domain-containing protein</fullName>
    </submittedName>
</protein>
<accession>A0A4R0IN97</accession>
<evidence type="ECO:0000313" key="2">
    <source>
        <dbReference type="EMBL" id="TCC32826.1"/>
    </source>
</evidence>
<dbReference type="RefSeq" id="WP_131498892.1">
    <property type="nucleotide sequence ID" value="NZ_SJKC01000005.1"/>
</dbReference>
<proteinExistence type="predicted"/>
<name>A0A4R0IN97_9ACTN</name>
<sequence length="537" mass="59110">MAAVARPKIESTKPSELVAWAHAGKLRIPPFQRSYRWERSDVTQLFDSIMRGYPIGNLLVWQRAAPAGKISIGHLEIAADSQTDAYWVVDGQQRVTSLVGALTADETTVDPRFRIYCDLRTGEFVSQSRHRAPAPYWMPVGLALDTAGANAWIRDRPELTPMQIALADQMVAAIRDYTIPVYVVVGGDEQALRDIFDRMNTYGKALKSAEVFNALHSISTGQQPSDLRTLAERVNAFGFGEFSEQVLLQSMLAIRHPKVDRDFRKEFASDDERGEAMRATEVALGHVVDYLRDVADIPHLRLLPYALYIPVLTRFAALFGAPEGRPAELLRRWIWRGAVLGVAPQGNTVGVRLGARAVDRDPLGSAERLLKLLPPAPAGRWRPDLDQVKLNTAQGKLNMLGLFSLRPCWLNGEHAGRALSPHDVFDSADFLQPIFSGLSSAGPHGVANRIIHPKVFTGGVRRALVAGKVAGSLLASHAIDPDGVILLIEGNEDGFFERRTTLLRGVIGEHVQNRALFGFRDGPELASLFDEDADESA</sequence>